<evidence type="ECO:0000256" key="3">
    <source>
        <dbReference type="ARBA" id="ARBA00022598"/>
    </source>
</evidence>
<sequence length="282" mass="31884">MQKIPFSRLKKIFNVKTKEELVNYLTKSLGTLGQGNHFLSIEKGSDNYVWLMIHSGSRNMGNRIADYHHKIALQLNNDFASNIPDKYLAFLPTKTDLKVAENYIKDMQFALEYAYENRQRMMKVFAKAFKKIAKKKIAETINIHHNYAQQEHHYGKNLWIHRKGATSAKKGEIGIIPGSMGTSSYIVEGLGNWKSYQSCSHGAGRKMSRTKASDELTKKDCNEAMKGIVFGGWGEVSRGRLKGSADLSESPLAYKDIDEVMESQKDLVEIKVKLTPIANMKG</sequence>
<keyword evidence="7" id="KW-0464">Manganese</keyword>
<dbReference type="GO" id="GO:0005525">
    <property type="term" value="F:GTP binding"/>
    <property type="evidence" value="ECO:0007669"/>
    <property type="project" value="UniProtKB-KW"/>
</dbReference>
<dbReference type="InterPro" id="IPR052915">
    <property type="entry name" value="RtcB-like"/>
</dbReference>
<keyword evidence="5" id="KW-0547">Nucleotide-binding</keyword>
<evidence type="ECO:0000313" key="9">
    <source>
        <dbReference type="EMBL" id="KKM82791.1"/>
    </source>
</evidence>
<evidence type="ECO:0000256" key="4">
    <source>
        <dbReference type="ARBA" id="ARBA00022723"/>
    </source>
</evidence>
<dbReference type="PANTHER" id="PTHR43749:SF2">
    <property type="entry name" value="RNA-SPLICING LIGASE RTCB"/>
    <property type="match status" value="1"/>
</dbReference>
<dbReference type="InterPro" id="IPR036025">
    <property type="entry name" value="RtcB-like_sf"/>
</dbReference>
<keyword evidence="4" id="KW-0479">Metal-binding</keyword>
<gene>
    <name evidence="9" type="ORF">LCGC14_1315890</name>
</gene>
<keyword evidence="3" id="KW-0436">Ligase</keyword>
<proteinExistence type="predicted"/>
<dbReference type="Pfam" id="PF01139">
    <property type="entry name" value="RtcB"/>
    <property type="match status" value="1"/>
</dbReference>
<organism evidence="9">
    <name type="scientific">marine sediment metagenome</name>
    <dbReference type="NCBI Taxonomy" id="412755"/>
    <lineage>
        <taxon>unclassified sequences</taxon>
        <taxon>metagenomes</taxon>
        <taxon>ecological metagenomes</taxon>
    </lineage>
</organism>
<comment type="cofactor">
    <cofactor evidence="1">
        <name>Mn(2+)</name>
        <dbReference type="ChEBI" id="CHEBI:29035"/>
    </cofactor>
</comment>
<evidence type="ECO:0000256" key="2">
    <source>
        <dbReference type="ARBA" id="ARBA00012726"/>
    </source>
</evidence>
<dbReference type="GO" id="GO:0042245">
    <property type="term" value="P:RNA repair"/>
    <property type="evidence" value="ECO:0007669"/>
    <property type="project" value="TreeGrafter"/>
</dbReference>
<evidence type="ECO:0000256" key="1">
    <source>
        <dbReference type="ARBA" id="ARBA00001936"/>
    </source>
</evidence>
<dbReference type="GO" id="GO:0003909">
    <property type="term" value="F:DNA ligase activity"/>
    <property type="evidence" value="ECO:0007669"/>
    <property type="project" value="TreeGrafter"/>
</dbReference>
<comment type="caution">
    <text evidence="9">The sequence shown here is derived from an EMBL/GenBank/DDBJ whole genome shotgun (WGS) entry which is preliminary data.</text>
</comment>
<evidence type="ECO:0000256" key="8">
    <source>
        <dbReference type="ARBA" id="ARBA00047746"/>
    </source>
</evidence>
<dbReference type="EC" id="6.5.1.8" evidence="2"/>
<dbReference type="PANTHER" id="PTHR43749">
    <property type="entry name" value="RNA-SPLICING LIGASE RTCB"/>
    <property type="match status" value="1"/>
</dbReference>
<comment type="catalytic activity">
    <reaction evidence="8">
        <text>a 3'-end 3'-phospho-ribonucleotide-RNA + a 5'-end dephospho-ribonucleoside-RNA + GTP = a ribonucleotidyl-ribonucleotide-RNA + GMP + diphosphate</text>
        <dbReference type="Rhea" id="RHEA:68076"/>
        <dbReference type="Rhea" id="RHEA-COMP:10463"/>
        <dbReference type="Rhea" id="RHEA-COMP:13936"/>
        <dbReference type="Rhea" id="RHEA-COMP:17355"/>
        <dbReference type="ChEBI" id="CHEBI:33019"/>
        <dbReference type="ChEBI" id="CHEBI:37565"/>
        <dbReference type="ChEBI" id="CHEBI:58115"/>
        <dbReference type="ChEBI" id="CHEBI:83062"/>
        <dbReference type="ChEBI" id="CHEBI:138284"/>
        <dbReference type="ChEBI" id="CHEBI:173118"/>
        <dbReference type="EC" id="6.5.1.8"/>
    </reaction>
</comment>
<protein>
    <recommendedName>
        <fullName evidence="2">3'-phosphate/5'-hydroxy nucleic acid ligase</fullName>
        <ecNumber evidence="2">6.5.1.8</ecNumber>
    </recommendedName>
</protein>
<accession>A0A0F9L691</accession>
<dbReference type="GO" id="GO:0030145">
    <property type="term" value="F:manganese ion binding"/>
    <property type="evidence" value="ECO:0007669"/>
    <property type="project" value="TreeGrafter"/>
</dbReference>
<dbReference type="GO" id="GO:0006396">
    <property type="term" value="P:RNA processing"/>
    <property type="evidence" value="ECO:0007669"/>
    <property type="project" value="InterPro"/>
</dbReference>
<reference evidence="9" key="1">
    <citation type="journal article" date="2015" name="Nature">
        <title>Complex archaea that bridge the gap between prokaryotes and eukaryotes.</title>
        <authorList>
            <person name="Spang A."/>
            <person name="Saw J.H."/>
            <person name="Jorgensen S.L."/>
            <person name="Zaremba-Niedzwiedzka K."/>
            <person name="Martijn J."/>
            <person name="Lind A.E."/>
            <person name="van Eijk R."/>
            <person name="Schleper C."/>
            <person name="Guy L."/>
            <person name="Ettema T.J."/>
        </authorList>
    </citation>
    <scope>NUCLEOTIDE SEQUENCE</scope>
</reference>
<dbReference type="InterPro" id="IPR001233">
    <property type="entry name" value="RtcB"/>
</dbReference>
<name>A0A0F9L691_9ZZZZ</name>
<keyword evidence="6" id="KW-0342">GTP-binding</keyword>
<dbReference type="Gene3D" id="3.90.1860.10">
    <property type="entry name" value="tRNA-splicing ligase RtcB"/>
    <property type="match status" value="1"/>
</dbReference>
<dbReference type="GO" id="GO:0006281">
    <property type="term" value="P:DNA repair"/>
    <property type="evidence" value="ECO:0007669"/>
    <property type="project" value="TreeGrafter"/>
</dbReference>
<evidence type="ECO:0000256" key="5">
    <source>
        <dbReference type="ARBA" id="ARBA00022741"/>
    </source>
</evidence>
<evidence type="ECO:0000256" key="7">
    <source>
        <dbReference type="ARBA" id="ARBA00023211"/>
    </source>
</evidence>
<dbReference type="AlphaFoldDB" id="A0A0F9L691"/>
<evidence type="ECO:0000256" key="6">
    <source>
        <dbReference type="ARBA" id="ARBA00023134"/>
    </source>
</evidence>
<dbReference type="SUPFAM" id="SSF103365">
    <property type="entry name" value="Hypothetical protein PH1602"/>
    <property type="match status" value="1"/>
</dbReference>
<dbReference type="EMBL" id="LAZR01007807">
    <property type="protein sequence ID" value="KKM82791.1"/>
    <property type="molecule type" value="Genomic_DNA"/>
</dbReference>
<dbReference type="GO" id="GO:0170057">
    <property type="term" value="F:RNA ligase (GTP) activity"/>
    <property type="evidence" value="ECO:0007669"/>
    <property type="project" value="UniProtKB-EC"/>
</dbReference>